<feature type="transmembrane region" description="Helical" evidence="2">
    <location>
        <begin position="7"/>
        <end position="26"/>
    </location>
</feature>
<gene>
    <name evidence="4" type="ORF">ACFOFO_08765</name>
</gene>
<dbReference type="EMBL" id="JBHRTP010000024">
    <property type="protein sequence ID" value="MFC3108049.1"/>
    <property type="molecule type" value="Genomic_DNA"/>
</dbReference>
<proteinExistence type="predicted"/>
<dbReference type="InterPro" id="IPR021255">
    <property type="entry name" value="DUF2807"/>
</dbReference>
<evidence type="ECO:0000259" key="3">
    <source>
        <dbReference type="Pfam" id="PF10988"/>
    </source>
</evidence>
<keyword evidence="5" id="KW-1185">Reference proteome</keyword>
<dbReference type="Pfam" id="PF10988">
    <property type="entry name" value="DUF2807"/>
    <property type="match status" value="1"/>
</dbReference>
<comment type="caution">
    <text evidence="4">The sequence shown here is derived from an EMBL/GenBank/DDBJ whole genome shotgun (WGS) entry which is preliminary data.</text>
</comment>
<keyword evidence="2" id="KW-0812">Transmembrane</keyword>
<accession>A0ABV7EZD7</accession>
<dbReference type="RefSeq" id="WP_390325761.1">
    <property type="nucleotide sequence ID" value="NZ_JBHRTP010000024.1"/>
</dbReference>
<keyword evidence="2" id="KW-1133">Transmembrane helix</keyword>
<evidence type="ECO:0000313" key="4">
    <source>
        <dbReference type="EMBL" id="MFC3108049.1"/>
    </source>
</evidence>
<keyword evidence="2" id="KW-0472">Membrane</keyword>
<name>A0ABV7EZD7_9BURK</name>
<dbReference type="Proteomes" id="UP001595530">
    <property type="component" value="Unassembled WGS sequence"/>
</dbReference>
<feature type="region of interest" description="Disordered" evidence="1">
    <location>
        <begin position="242"/>
        <end position="269"/>
    </location>
</feature>
<evidence type="ECO:0000313" key="5">
    <source>
        <dbReference type="Proteomes" id="UP001595530"/>
    </source>
</evidence>
<reference evidence="5" key="1">
    <citation type="journal article" date="2019" name="Int. J. Syst. Evol. Microbiol.">
        <title>The Global Catalogue of Microorganisms (GCM) 10K type strain sequencing project: providing services to taxonomists for standard genome sequencing and annotation.</title>
        <authorList>
            <consortium name="The Broad Institute Genomics Platform"/>
            <consortium name="The Broad Institute Genome Sequencing Center for Infectious Disease"/>
            <person name="Wu L."/>
            <person name="Ma J."/>
        </authorList>
    </citation>
    <scope>NUCLEOTIDE SEQUENCE [LARGE SCALE GENOMIC DNA]</scope>
    <source>
        <strain evidence="5">KCTC 42986</strain>
    </source>
</reference>
<dbReference type="Gene3D" id="2.160.20.120">
    <property type="match status" value="1"/>
</dbReference>
<dbReference type="PROSITE" id="PS51257">
    <property type="entry name" value="PROKAR_LIPOPROTEIN"/>
    <property type="match status" value="1"/>
</dbReference>
<evidence type="ECO:0000256" key="2">
    <source>
        <dbReference type="SAM" id="Phobius"/>
    </source>
</evidence>
<feature type="compositionally biased region" description="Polar residues" evidence="1">
    <location>
        <begin position="256"/>
        <end position="269"/>
    </location>
</feature>
<sequence>MQTLVKIGVSLTVVAAVLVGACYNVLLAQGVSHPPISAAERVIATETRPLGAGIVNIDLNGPVDLKLVQGNSPSMTVRAEKRLLPQITTEQDGNTLHIGLKGFNIHTRRPLQVELTLPALQQLTMQGSGDADVKGFNGEQLQLALRGSGNAVVVGQYKRINASILGSGDLQLNGGNSDHVELSLTGSGEMTITGQSKALAAKIMGSGNIDASRLPSDSVKLDLLGSGDASLNAKQSVNLNLRGSGDIHVDGKPAQRNVSRTGSGDVSFE</sequence>
<protein>
    <submittedName>
        <fullName evidence="4">Head GIN domain-containing protein</fullName>
    </submittedName>
</protein>
<organism evidence="4 5">
    <name type="scientific">Undibacterium arcticum</name>
    <dbReference type="NCBI Taxonomy" id="1762892"/>
    <lineage>
        <taxon>Bacteria</taxon>
        <taxon>Pseudomonadati</taxon>
        <taxon>Pseudomonadota</taxon>
        <taxon>Betaproteobacteria</taxon>
        <taxon>Burkholderiales</taxon>
        <taxon>Oxalobacteraceae</taxon>
        <taxon>Undibacterium</taxon>
    </lineage>
</organism>
<evidence type="ECO:0000256" key="1">
    <source>
        <dbReference type="SAM" id="MobiDB-lite"/>
    </source>
</evidence>
<feature type="domain" description="Putative auto-transporter adhesin head GIN" evidence="3">
    <location>
        <begin position="57"/>
        <end position="253"/>
    </location>
</feature>